<comment type="caution">
    <text evidence="2">The sequence shown here is derived from an EMBL/GenBank/DDBJ whole genome shotgun (WGS) entry which is preliminary data.</text>
</comment>
<feature type="compositionally biased region" description="Basic and acidic residues" evidence="1">
    <location>
        <begin position="278"/>
        <end position="287"/>
    </location>
</feature>
<evidence type="ECO:0000313" key="3">
    <source>
        <dbReference type="Proteomes" id="UP000812966"/>
    </source>
</evidence>
<protein>
    <submittedName>
        <fullName evidence="2">Uncharacterized protein</fullName>
    </submittedName>
</protein>
<keyword evidence="3" id="KW-1185">Reference proteome</keyword>
<feature type="compositionally biased region" description="Polar residues" evidence="1">
    <location>
        <begin position="544"/>
        <end position="559"/>
    </location>
</feature>
<feature type="region of interest" description="Disordered" evidence="1">
    <location>
        <begin position="382"/>
        <end position="684"/>
    </location>
</feature>
<feature type="compositionally biased region" description="Low complexity" evidence="1">
    <location>
        <begin position="133"/>
        <end position="149"/>
    </location>
</feature>
<reference evidence="2" key="1">
    <citation type="submission" date="2020-04" db="EMBL/GenBank/DDBJ databases">
        <title>Analysis of mating type loci in Filobasidium floriforme.</title>
        <authorList>
            <person name="Nowrousian M."/>
        </authorList>
    </citation>
    <scope>NUCLEOTIDE SEQUENCE</scope>
    <source>
        <strain evidence="2">CBS 6242</strain>
    </source>
</reference>
<dbReference type="AlphaFoldDB" id="A0A8K0NPP8"/>
<feature type="compositionally biased region" description="Basic and acidic residues" evidence="1">
    <location>
        <begin position="237"/>
        <end position="259"/>
    </location>
</feature>
<organism evidence="2 3">
    <name type="scientific">Filobasidium floriforme</name>
    <dbReference type="NCBI Taxonomy" id="5210"/>
    <lineage>
        <taxon>Eukaryota</taxon>
        <taxon>Fungi</taxon>
        <taxon>Dikarya</taxon>
        <taxon>Basidiomycota</taxon>
        <taxon>Agaricomycotina</taxon>
        <taxon>Tremellomycetes</taxon>
        <taxon>Filobasidiales</taxon>
        <taxon>Filobasidiaceae</taxon>
        <taxon>Filobasidium</taxon>
    </lineage>
</organism>
<feature type="compositionally biased region" description="Basic and acidic residues" evidence="1">
    <location>
        <begin position="434"/>
        <end position="443"/>
    </location>
</feature>
<accession>A0A8K0NPP8</accession>
<feature type="region of interest" description="Disordered" evidence="1">
    <location>
        <begin position="1"/>
        <end position="287"/>
    </location>
</feature>
<feature type="compositionally biased region" description="Gly residues" evidence="1">
    <location>
        <begin position="603"/>
        <end position="612"/>
    </location>
</feature>
<feature type="compositionally biased region" description="Basic residues" evidence="1">
    <location>
        <begin position="673"/>
        <end position="684"/>
    </location>
</feature>
<evidence type="ECO:0000313" key="2">
    <source>
        <dbReference type="EMBL" id="KAG7531080.1"/>
    </source>
</evidence>
<feature type="compositionally biased region" description="Basic and acidic residues" evidence="1">
    <location>
        <begin position="577"/>
        <end position="588"/>
    </location>
</feature>
<dbReference type="Proteomes" id="UP000812966">
    <property type="component" value="Unassembled WGS sequence"/>
</dbReference>
<feature type="compositionally biased region" description="Low complexity" evidence="1">
    <location>
        <begin position="12"/>
        <end position="54"/>
    </location>
</feature>
<dbReference type="EMBL" id="JABELV010000099">
    <property type="protein sequence ID" value="KAG7531080.1"/>
    <property type="molecule type" value="Genomic_DNA"/>
</dbReference>
<gene>
    <name evidence="2" type="ORF">FFLO_04574</name>
</gene>
<evidence type="ECO:0000256" key="1">
    <source>
        <dbReference type="SAM" id="MobiDB-lite"/>
    </source>
</evidence>
<feature type="compositionally biased region" description="Gly residues" evidence="1">
    <location>
        <begin position="110"/>
        <end position="131"/>
    </location>
</feature>
<feature type="compositionally biased region" description="Basic and acidic residues" evidence="1">
    <location>
        <begin position="450"/>
        <end position="460"/>
    </location>
</feature>
<sequence length="684" mass="72263">MAESMWAPSNRAKLGAASSTGSASSSSEKTSKPLTSKIASSSSSSSKPAGTASTRPPPVPRSASGKHDLPPHQTHSRGSSAAGQKALTLGEEASRQRAYAALNNPQANAGPGGFGGSTRGSRGGYHGGHGHGQQHAGFTVVEPSSAMNGGRRGGSASGRGNRRQEKEELWKSIWGDSDEEDNNNNNNDSKEKAKSDADDKSKSGSQNGSATKPVVSAKSAGVHDDDDSDDPNQPGVVDKEIERESRDRTDPGLKKKLGVEDSIWAPKNRQAAAGSVGGKKDQGVGKETVEKKVDDLGAKIQAVKIEDKPTTVATAEVPAQPALAAPISTPAAPAEPVKPKTLEPISRFLQTDPTESSGINWADDDEEDEVGGFMEDVMAQWGMGGAAAATDKKEEEEKVEEEVTDAGADSGVEDDKEPERKVEQEPTLEPVVEDQEKKEDVRPKAAKIPLADRIDWDRRTAAPAVNEPPRGPSAGTSSWRSESNQHHQHPRHDGAPRGGRGRGGHSRQQSFDHSASPHHHDRQARGGNGRRPTELLSLPDSPVTPASTAIVTPTPSMTSADEHPPRNRKAQGNDVGVEARKTRTERPKLALQDSTFKRMTRGLLGGPGGQGGARPTDGGNNSNNRFVRKQDGRQAPASPVIPLAPVEPSIATPTGIPDDFGGNDDGWNEVKPKGRSQRGRKRNV</sequence>
<proteinExistence type="predicted"/>
<name>A0A8K0NPP8_9TREE</name>
<feature type="compositionally biased region" description="Basic and acidic residues" evidence="1">
    <location>
        <begin position="188"/>
        <end position="202"/>
    </location>
</feature>